<dbReference type="EMBL" id="JAAGWY010000002">
    <property type="protein sequence ID" value="NEN06126.1"/>
    <property type="molecule type" value="Genomic_DNA"/>
</dbReference>
<accession>A0A6L9XXW1</accession>
<evidence type="ECO:0000256" key="3">
    <source>
        <dbReference type="ARBA" id="ARBA00003681"/>
    </source>
</evidence>
<feature type="compositionally biased region" description="Low complexity" evidence="8">
    <location>
        <begin position="140"/>
        <end position="157"/>
    </location>
</feature>
<dbReference type="NCBIfam" id="TIGR01003">
    <property type="entry name" value="PTS_HPr_family"/>
    <property type="match status" value="1"/>
</dbReference>
<dbReference type="InterPro" id="IPR035895">
    <property type="entry name" value="HPr-like_sf"/>
</dbReference>
<comment type="catalytic activity">
    <reaction evidence="1">
        <text>dihydroxyacetone + phosphoenolpyruvate = dihydroxyacetone phosphate + pyruvate</text>
        <dbReference type="Rhea" id="RHEA:18381"/>
        <dbReference type="ChEBI" id="CHEBI:15361"/>
        <dbReference type="ChEBI" id="CHEBI:16016"/>
        <dbReference type="ChEBI" id="CHEBI:57642"/>
        <dbReference type="ChEBI" id="CHEBI:58702"/>
        <dbReference type="EC" id="2.7.1.121"/>
    </reaction>
</comment>
<dbReference type="InterPro" id="IPR012844">
    <property type="entry name" value="DhaM_N"/>
</dbReference>
<dbReference type="Proteomes" id="UP000474967">
    <property type="component" value="Unassembled WGS sequence"/>
</dbReference>
<evidence type="ECO:0000256" key="8">
    <source>
        <dbReference type="SAM" id="MobiDB-lite"/>
    </source>
</evidence>
<dbReference type="SUPFAM" id="SSF55594">
    <property type="entry name" value="HPr-like"/>
    <property type="match status" value="1"/>
</dbReference>
<evidence type="ECO:0000256" key="2">
    <source>
        <dbReference type="ARBA" id="ARBA00002788"/>
    </source>
</evidence>
<dbReference type="PANTHER" id="PTHR38594:SF1">
    <property type="entry name" value="PEP-DEPENDENT DIHYDROXYACETONE KINASE, PHOSPHORYL DONOR SUBUNIT DHAM"/>
    <property type="match status" value="1"/>
</dbReference>
<organism evidence="11 12">
    <name type="scientific">Leifsonia tongyongensis</name>
    <dbReference type="NCBI Taxonomy" id="1268043"/>
    <lineage>
        <taxon>Bacteria</taxon>
        <taxon>Bacillati</taxon>
        <taxon>Actinomycetota</taxon>
        <taxon>Actinomycetes</taxon>
        <taxon>Micrococcales</taxon>
        <taxon>Microbacteriaceae</taxon>
        <taxon>Leifsonia</taxon>
    </lineage>
</organism>
<dbReference type="GO" id="GO:0047324">
    <property type="term" value="F:phosphoenolpyruvate-glycerone phosphotransferase activity"/>
    <property type="evidence" value="ECO:0007669"/>
    <property type="project" value="UniProtKB-EC"/>
</dbReference>
<dbReference type="Gene3D" id="3.30.1340.10">
    <property type="entry name" value="HPr-like"/>
    <property type="match status" value="1"/>
</dbReference>
<keyword evidence="12" id="KW-1185">Reference proteome</keyword>
<name>A0A6L9XXW1_9MICO</name>
<evidence type="ECO:0000313" key="11">
    <source>
        <dbReference type="EMBL" id="NEN06126.1"/>
    </source>
</evidence>
<evidence type="ECO:0000256" key="1">
    <source>
        <dbReference type="ARBA" id="ARBA00001113"/>
    </source>
</evidence>
<dbReference type="Pfam" id="PF00381">
    <property type="entry name" value="PTS-HPr"/>
    <property type="match status" value="1"/>
</dbReference>
<evidence type="ECO:0000256" key="6">
    <source>
        <dbReference type="ARBA" id="ARBA00022679"/>
    </source>
</evidence>
<dbReference type="Gene3D" id="3.40.50.510">
    <property type="entry name" value="Phosphotransferase system, mannose-type IIA component"/>
    <property type="match status" value="1"/>
</dbReference>
<dbReference type="Pfam" id="PF03610">
    <property type="entry name" value="EIIA-man"/>
    <property type="match status" value="1"/>
</dbReference>
<dbReference type="InterPro" id="IPR039643">
    <property type="entry name" value="DhaM"/>
</dbReference>
<sequence>MTDGDPARVGIVFVSHSAELANGIAEVAGQMAPSVALVAAGGTDGGGIGTSFVKVTSAIDEADAGAGAVVLSDLGSALMIAETVHDQLPDDQRLRVAIVDAPFVEGGVAAAVAAETGGDLVAVVAAAEGARQAWEGMAESASPPASGAGSAGSGPSSEVRFVRDVTLRNKDGLHARPAAEFVKLANTFDVKVTVNGKDARSLLGIMSLGLNVGASAEIVSNDPDGEAAVNALADLVESGFGEALADT</sequence>
<dbReference type="GO" id="GO:0016020">
    <property type="term" value="C:membrane"/>
    <property type="evidence" value="ECO:0007669"/>
    <property type="project" value="InterPro"/>
</dbReference>
<evidence type="ECO:0000256" key="4">
    <source>
        <dbReference type="ARBA" id="ARBA00012095"/>
    </source>
</evidence>
<dbReference type="InterPro" id="IPR004701">
    <property type="entry name" value="PTS_EIIA_man-typ"/>
</dbReference>
<dbReference type="SUPFAM" id="SSF53062">
    <property type="entry name" value="PTS system fructose IIA component-like"/>
    <property type="match status" value="1"/>
</dbReference>
<comment type="caution">
    <text evidence="11">The sequence shown here is derived from an EMBL/GenBank/DDBJ whole genome shotgun (WGS) entry which is preliminary data.</text>
</comment>
<dbReference type="AlphaFoldDB" id="A0A6L9XXW1"/>
<comment type="function">
    <text evidence="2">Component of the dihydroxyacetone kinase complex, which is responsible for the phosphoenolpyruvate (PEP)-dependent phosphorylation of dihydroxyacetone. DhaM serves as the phosphoryl donor. Is phosphorylated by phosphoenolpyruvate in an EI- and HPr-dependent reaction, and a phosphorelay system on histidine residues finally leads to phosphoryl transfer to DhaL and dihydroxyacetone.</text>
</comment>
<dbReference type="PANTHER" id="PTHR38594">
    <property type="entry name" value="PEP-DEPENDENT DIHYDROXYACETONE KINASE, PHOSPHORYL DONOR SUBUNIT DHAM"/>
    <property type="match status" value="1"/>
</dbReference>
<dbReference type="InterPro" id="IPR036662">
    <property type="entry name" value="PTS_EIIA_man-typ_sf"/>
</dbReference>
<protein>
    <recommendedName>
        <fullName evidence="5">Phosphocarrier protein HPr</fullName>
        <ecNumber evidence="4">2.7.1.121</ecNumber>
    </recommendedName>
</protein>
<dbReference type="NCBIfam" id="TIGR02364">
    <property type="entry name" value="dha_pts"/>
    <property type="match status" value="1"/>
</dbReference>
<dbReference type="PROSITE" id="PS51350">
    <property type="entry name" value="PTS_HPR_DOM"/>
    <property type="match status" value="1"/>
</dbReference>
<evidence type="ECO:0000259" key="10">
    <source>
        <dbReference type="PROSITE" id="PS51350"/>
    </source>
</evidence>
<dbReference type="RefSeq" id="WP_163289573.1">
    <property type="nucleotide sequence ID" value="NZ_JAAGWY010000002.1"/>
</dbReference>
<gene>
    <name evidence="11" type="ORF">G3T36_09580</name>
</gene>
<feature type="domain" description="HPr" evidence="10">
    <location>
        <begin position="160"/>
        <end position="243"/>
    </location>
</feature>
<evidence type="ECO:0000256" key="7">
    <source>
        <dbReference type="ARBA" id="ARBA00046577"/>
    </source>
</evidence>
<comment type="subunit">
    <text evidence="7">Homodimer. The dihydroxyacetone kinase complex is composed of a homodimer of DhaM, a homodimer of DhaK and the subunit DhaL.</text>
</comment>
<evidence type="ECO:0000259" key="9">
    <source>
        <dbReference type="PROSITE" id="PS51096"/>
    </source>
</evidence>
<feature type="region of interest" description="Disordered" evidence="8">
    <location>
        <begin position="135"/>
        <end position="157"/>
    </location>
</feature>
<dbReference type="InterPro" id="IPR001020">
    <property type="entry name" value="PTS_HPr_His_P_site"/>
</dbReference>
<feature type="domain" description="PTS EIIA type-4" evidence="9">
    <location>
        <begin position="8"/>
        <end position="134"/>
    </location>
</feature>
<dbReference type="EC" id="2.7.1.121" evidence="4"/>
<keyword evidence="6" id="KW-0808">Transferase</keyword>
<reference evidence="11 12" key="1">
    <citation type="journal article" date="2014" name="J. Microbiol.">
        <title>Diaminobutyricibacter tongyongensis gen. nov., sp. nov. and Homoserinibacter gongjuensis gen. nov., sp. nov. belong to the family Microbacteriaceae.</title>
        <authorList>
            <person name="Kim S.J."/>
            <person name="Ahn J.H."/>
            <person name="Weon H.Y."/>
            <person name="Hamada M."/>
            <person name="Suzuki K."/>
            <person name="Kwon S.W."/>
        </authorList>
    </citation>
    <scope>NUCLEOTIDE SEQUENCE [LARGE SCALE GENOMIC DNA]</scope>
    <source>
        <strain evidence="11 12">NBRC 108724</strain>
    </source>
</reference>
<dbReference type="GO" id="GO:0009401">
    <property type="term" value="P:phosphoenolpyruvate-dependent sugar phosphotransferase system"/>
    <property type="evidence" value="ECO:0007669"/>
    <property type="project" value="InterPro"/>
</dbReference>
<evidence type="ECO:0000256" key="5">
    <source>
        <dbReference type="ARBA" id="ARBA00020422"/>
    </source>
</evidence>
<dbReference type="InterPro" id="IPR000032">
    <property type="entry name" value="HPr-like"/>
</dbReference>
<evidence type="ECO:0000313" key="12">
    <source>
        <dbReference type="Proteomes" id="UP000474967"/>
    </source>
</evidence>
<proteinExistence type="predicted"/>
<dbReference type="GO" id="GO:0019563">
    <property type="term" value="P:glycerol catabolic process"/>
    <property type="evidence" value="ECO:0007669"/>
    <property type="project" value="InterPro"/>
</dbReference>
<dbReference type="CDD" id="cd00367">
    <property type="entry name" value="PTS-HPr_like"/>
    <property type="match status" value="1"/>
</dbReference>
<dbReference type="PROSITE" id="PS51096">
    <property type="entry name" value="PTS_EIIA_TYPE_4"/>
    <property type="match status" value="1"/>
</dbReference>
<dbReference type="PRINTS" id="PR00107">
    <property type="entry name" value="PHOSPHOCPHPR"/>
</dbReference>
<dbReference type="PROSITE" id="PS00369">
    <property type="entry name" value="PTS_HPR_HIS"/>
    <property type="match status" value="1"/>
</dbReference>
<comment type="function">
    <text evidence="3">General (non sugar-specific) component of the phosphoenolpyruvate-dependent sugar phosphotransferase system (sugar PTS). This major carbohydrate active-transport system catalyzes the phosphorylation of incoming sugar substrates concomitantly with their translocation across the cell membrane. The phosphoryl group from phosphoenolpyruvate (PEP) is transferred to the phosphoryl carrier protein HPr by enzyme I. Phospho-HPr then transfers it to the PTS EIIA domain.</text>
</comment>